<dbReference type="EMBL" id="JAENHK010000010">
    <property type="protein sequence ID" value="MBK1896068.1"/>
    <property type="molecule type" value="Genomic_DNA"/>
</dbReference>
<sequence>MYKVVFFFLFVSLFIKSQNKRFVYEYVFAKDSTHLENKEKEILNLDIGKEGSKFYAAQVLVLDSLIKNKETPMGDFPYQKIGFLDVVVKKYPSFDMNFYTSCLVDYNVSLHKKLDWQIFPEKKNILGYSVQRATTTLYKRKWTVWFTTDIPVQDGPYLFQGLPGLIIKAEDDQQSISFNLIGIQSLHRFDISEIPYYFKSDLLQISEKDLKNAIKNFHDKPSVQMHDEGDPRALNIQTFHIDGKEVSRSEFYRIMEQNNKNAIKKTNNLLNYDIIK</sequence>
<dbReference type="Pfam" id="PF09697">
    <property type="entry name" value="Porph_ging"/>
    <property type="match status" value="1"/>
</dbReference>
<keyword evidence="2" id="KW-1185">Reference proteome</keyword>
<dbReference type="Proteomes" id="UP000628669">
    <property type="component" value="Unassembled WGS sequence"/>
</dbReference>
<evidence type="ECO:0000313" key="2">
    <source>
        <dbReference type="Proteomes" id="UP000628669"/>
    </source>
</evidence>
<organism evidence="1 2">
    <name type="scientific">Chryseobacterium paridis</name>
    <dbReference type="NCBI Taxonomy" id="2800328"/>
    <lineage>
        <taxon>Bacteria</taxon>
        <taxon>Pseudomonadati</taxon>
        <taxon>Bacteroidota</taxon>
        <taxon>Flavobacteriia</taxon>
        <taxon>Flavobacteriales</taxon>
        <taxon>Weeksellaceae</taxon>
        <taxon>Chryseobacterium group</taxon>
        <taxon>Chryseobacterium</taxon>
    </lineage>
</organism>
<reference evidence="2" key="1">
    <citation type="submission" date="2021-01" db="EMBL/GenBank/DDBJ databases">
        <title>Genome public.</title>
        <authorList>
            <person name="Liu C."/>
            <person name="Sun Q."/>
        </authorList>
    </citation>
    <scope>NUCLEOTIDE SEQUENCE [LARGE SCALE GENOMIC DNA]</scope>
    <source>
        <strain evidence="2">YIM B02567</strain>
    </source>
</reference>
<name>A0ABS1FUN9_9FLAO</name>
<proteinExistence type="predicted"/>
<dbReference type="NCBIfam" id="TIGR01200">
    <property type="entry name" value="GLPGLI"/>
    <property type="match status" value="1"/>
</dbReference>
<dbReference type="RefSeq" id="WP_200245450.1">
    <property type="nucleotide sequence ID" value="NZ_JAENHK010000010.1"/>
</dbReference>
<protein>
    <submittedName>
        <fullName evidence="1">GLPGLI family protein</fullName>
    </submittedName>
</protein>
<dbReference type="InterPro" id="IPR005901">
    <property type="entry name" value="GLPGLI"/>
</dbReference>
<gene>
    <name evidence="1" type="ORF">JHL15_09920</name>
</gene>
<evidence type="ECO:0000313" key="1">
    <source>
        <dbReference type="EMBL" id="MBK1896068.1"/>
    </source>
</evidence>
<accession>A0ABS1FUN9</accession>
<comment type="caution">
    <text evidence="1">The sequence shown here is derived from an EMBL/GenBank/DDBJ whole genome shotgun (WGS) entry which is preliminary data.</text>
</comment>